<name>A0A1T5CVB9_9FIRM</name>
<organism evidence="6 7">
    <name type="scientific">Acetoanaerobium noterae</name>
    <dbReference type="NCBI Taxonomy" id="745369"/>
    <lineage>
        <taxon>Bacteria</taxon>
        <taxon>Bacillati</taxon>
        <taxon>Bacillota</taxon>
        <taxon>Clostridia</taxon>
        <taxon>Peptostreptococcales</taxon>
        <taxon>Filifactoraceae</taxon>
        <taxon>Acetoanaerobium</taxon>
    </lineage>
</organism>
<dbReference type="PROSITE" id="PS50932">
    <property type="entry name" value="HTH_LACI_2"/>
    <property type="match status" value="1"/>
</dbReference>
<dbReference type="EMBL" id="FUYN01000006">
    <property type="protein sequence ID" value="SKB63402.1"/>
    <property type="molecule type" value="Genomic_DNA"/>
</dbReference>
<dbReference type="Pfam" id="PF00532">
    <property type="entry name" value="Peripla_BP_1"/>
    <property type="match status" value="1"/>
</dbReference>
<feature type="domain" description="HTH lacI-type" evidence="5">
    <location>
        <begin position="3"/>
        <end position="58"/>
    </location>
</feature>
<evidence type="ECO:0000256" key="3">
    <source>
        <dbReference type="ARBA" id="ARBA00023125"/>
    </source>
</evidence>
<dbReference type="InterPro" id="IPR028082">
    <property type="entry name" value="Peripla_BP_I"/>
</dbReference>
<reference evidence="7" key="1">
    <citation type="submission" date="2017-02" db="EMBL/GenBank/DDBJ databases">
        <authorList>
            <person name="Varghese N."/>
            <person name="Submissions S."/>
        </authorList>
    </citation>
    <scope>NUCLEOTIDE SEQUENCE [LARGE SCALE GENOMIC DNA]</scope>
    <source>
        <strain evidence="7">ATCC 35199</strain>
    </source>
</reference>
<keyword evidence="4" id="KW-0804">Transcription</keyword>
<dbReference type="RefSeq" id="WP_079590171.1">
    <property type="nucleotide sequence ID" value="NZ_FUYN01000006.1"/>
</dbReference>
<dbReference type="PANTHER" id="PTHR30146">
    <property type="entry name" value="LACI-RELATED TRANSCRIPTIONAL REPRESSOR"/>
    <property type="match status" value="1"/>
</dbReference>
<keyword evidence="2" id="KW-0805">Transcription regulation</keyword>
<dbReference type="PROSITE" id="PS00356">
    <property type="entry name" value="HTH_LACI_1"/>
    <property type="match status" value="1"/>
</dbReference>
<dbReference type="AlphaFoldDB" id="A0A1T5CVB9"/>
<keyword evidence="1" id="KW-0678">Repressor</keyword>
<dbReference type="InterPro" id="IPR001761">
    <property type="entry name" value="Peripla_BP/Lac1_sug-bd_dom"/>
</dbReference>
<dbReference type="SUPFAM" id="SSF53822">
    <property type="entry name" value="Periplasmic binding protein-like I"/>
    <property type="match status" value="1"/>
</dbReference>
<dbReference type="Pfam" id="PF00356">
    <property type="entry name" value="LacI"/>
    <property type="match status" value="1"/>
</dbReference>
<evidence type="ECO:0000313" key="6">
    <source>
        <dbReference type="EMBL" id="SKB63402.1"/>
    </source>
</evidence>
<proteinExistence type="predicted"/>
<dbReference type="Gene3D" id="1.10.260.40">
    <property type="entry name" value="lambda repressor-like DNA-binding domains"/>
    <property type="match status" value="1"/>
</dbReference>
<evidence type="ECO:0000256" key="1">
    <source>
        <dbReference type="ARBA" id="ARBA00022491"/>
    </source>
</evidence>
<evidence type="ECO:0000313" key="7">
    <source>
        <dbReference type="Proteomes" id="UP000243406"/>
    </source>
</evidence>
<dbReference type="CDD" id="cd01392">
    <property type="entry name" value="HTH_LacI"/>
    <property type="match status" value="1"/>
</dbReference>
<dbReference type="Proteomes" id="UP000243406">
    <property type="component" value="Unassembled WGS sequence"/>
</dbReference>
<dbReference type="OrthoDB" id="369222at2"/>
<evidence type="ECO:0000256" key="4">
    <source>
        <dbReference type="ARBA" id="ARBA00023163"/>
    </source>
</evidence>
<dbReference type="GO" id="GO:0000976">
    <property type="term" value="F:transcription cis-regulatory region binding"/>
    <property type="evidence" value="ECO:0007669"/>
    <property type="project" value="TreeGrafter"/>
</dbReference>
<accession>A0A1T5CVB9</accession>
<dbReference type="SUPFAM" id="SSF47413">
    <property type="entry name" value="lambda repressor-like DNA-binding domains"/>
    <property type="match status" value="1"/>
</dbReference>
<gene>
    <name evidence="6" type="ORF">SAMN02745120_2387</name>
</gene>
<evidence type="ECO:0000259" key="5">
    <source>
        <dbReference type="PROSITE" id="PS50932"/>
    </source>
</evidence>
<dbReference type="CDD" id="cd06267">
    <property type="entry name" value="PBP1_LacI_sugar_binding-like"/>
    <property type="match status" value="1"/>
</dbReference>
<keyword evidence="7" id="KW-1185">Reference proteome</keyword>
<dbReference type="PRINTS" id="PR00036">
    <property type="entry name" value="HTHLACI"/>
</dbReference>
<dbReference type="Gene3D" id="3.40.50.2300">
    <property type="match status" value="2"/>
</dbReference>
<keyword evidence="3" id="KW-0238">DNA-binding</keyword>
<dbReference type="SMART" id="SM00354">
    <property type="entry name" value="HTH_LACI"/>
    <property type="match status" value="1"/>
</dbReference>
<dbReference type="PANTHER" id="PTHR30146:SF148">
    <property type="entry name" value="HTH-TYPE TRANSCRIPTIONAL REPRESSOR PURR-RELATED"/>
    <property type="match status" value="1"/>
</dbReference>
<dbReference type="InterPro" id="IPR010982">
    <property type="entry name" value="Lambda_DNA-bd_dom_sf"/>
</dbReference>
<dbReference type="InterPro" id="IPR000843">
    <property type="entry name" value="HTH_LacI"/>
</dbReference>
<sequence>MKVTIKEIANAAGVSIATVSKVVNGKDHNITPATRQRVLETINELNYVPNRIASSMITKNTYTIGLVIPDITNPFFPEVARGVEDYANQAGYHVVLCNSDNNLKKESTYIYMLQEKMVDGIIITSSTSSVREESARNYMKIGIPIITVDRDMKDFKTQGKILVDNTKGAFEAVSYMIEKGYKKILHLSGSMNSTPSIQRFEGYKNALKYHNIDFDPDLYLEGTYDVEWGYEGIKKIMDKKIDFDSVFCGNDLIAIGAMKAIKELGFRIPEDIGIMGFDNIYIASVVTPSLSTVNQPNYKMGYKAAELLINFIKNPSKPDDEVVLETELIIRESTL</sequence>
<protein>
    <submittedName>
        <fullName evidence="6">Transcriptional regulator, LacI family</fullName>
    </submittedName>
</protein>
<dbReference type="GO" id="GO:0003700">
    <property type="term" value="F:DNA-binding transcription factor activity"/>
    <property type="evidence" value="ECO:0007669"/>
    <property type="project" value="TreeGrafter"/>
</dbReference>
<evidence type="ECO:0000256" key="2">
    <source>
        <dbReference type="ARBA" id="ARBA00023015"/>
    </source>
</evidence>